<dbReference type="InterPro" id="IPR003599">
    <property type="entry name" value="Ig_sub"/>
</dbReference>
<keyword evidence="7" id="KW-1133">Transmembrane helix</keyword>
<comment type="caution">
    <text evidence="9">The sequence shown here is derived from an EMBL/GenBank/DDBJ whole genome shotgun (WGS) entry which is preliminary data.</text>
</comment>
<keyword evidence="2 7" id="KW-0472">Membrane</keyword>
<evidence type="ECO:0000313" key="10">
    <source>
        <dbReference type="Proteomes" id="UP001233999"/>
    </source>
</evidence>
<keyword evidence="10" id="KW-1185">Reference proteome</keyword>
<dbReference type="PANTHER" id="PTHR11640:SF136">
    <property type="entry name" value="NEPHRIN"/>
    <property type="match status" value="1"/>
</dbReference>
<dbReference type="InterPro" id="IPR051275">
    <property type="entry name" value="Cell_adhesion_signaling"/>
</dbReference>
<keyword evidence="7" id="KW-0812">Transmembrane</keyword>
<gene>
    <name evidence="9" type="ORF">L9F63_007618</name>
</gene>
<sequence length="390" mass="43342">QEGNGVRGAGVPVDVNPRSPVLRVGQNFTFKCSVGNQLQYCRIQLPGNKAYNLNEKVQRTSEYWYEGAGLNSGQCGITIARIKEEHNGQFQCTMGTLTGSEEIVGQPQGPPELKVSPESDTAGGKYKEDTTIVASCTVRNSRPKATLSWYLGDDQITDGVSREDVTESLQGNLYTVTQNFTRRLSWRDSSKALRCEARHITYEYDRPMSTSKQISVVFGPKPRDKFDKFGLVVGQDETIIIQIQANPQPRVTWNIGGEDVNEGFQDSTQRFTVSRTRNFGNDTWESSLTISAISPDDVERKYIVKAQNELGEQQYRVVISTEAAPQGSVLELGTGPIIGIVVAILVILIVIFMLIFARATGRWCFSAYSLKIFFKIIIATPAVKVFVNTW</sequence>
<dbReference type="GO" id="GO:0005886">
    <property type="term" value="C:plasma membrane"/>
    <property type="evidence" value="ECO:0007669"/>
    <property type="project" value="TreeGrafter"/>
</dbReference>
<dbReference type="EMBL" id="JASPKZ010009833">
    <property type="protein sequence ID" value="KAJ9575513.1"/>
    <property type="molecule type" value="Genomic_DNA"/>
</dbReference>
<dbReference type="Pfam" id="PF07679">
    <property type="entry name" value="I-set"/>
    <property type="match status" value="1"/>
</dbReference>
<dbReference type="InterPro" id="IPR007110">
    <property type="entry name" value="Ig-like_dom"/>
</dbReference>
<dbReference type="AlphaFoldDB" id="A0AAD7Z8Q3"/>
<evidence type="ECO:0000256" key="4">
    <source>
        <dbReference type="ARBA" id="ARBA00023180"/>
    </source>
</evidence>
<dbReference type="Pfam" id="PF08205">
    <property type="entry name" value="C2-set_2"/>
    <property type="match status" value="1"/>
</dbReference>
<evidence type="ECO:0000256" key="2">
    <source>
        <dbReference type="ARBA" id="ARBA00023136"/>
    </source>
</evidence>
<evidence type="ECO:0000313" key="9">
    <source>
        <dbReference type="EMBL" id="KAJ9575513.1"/>
    </source>
</evidence>
<dbReference type="Proteomes" id="UP001233999">
    <property type="component" value="Unassembled WGS sequence"/>
</dbReference>
<feature type="region of interest" description="Disordered" evidence="6">
    <location>
        <begin position="105"/>
        <end position="125"/>
    </location>
</feature>
<dbReference type="GO" id="GO:0098609">
    <property type="term" value="P:cell-cell adhesion"/>
    <property type="evidence" value="ECO:0007669"/>
    <property type="project" value="TreeGrafter"/>
</dbReference>
<feature type="transmembrane region" description="Helical" evidence="7">
    <location>
        <begin position="368"/>
        <end position="387"/>
    </location>
</feature>
<protein>
    <recommendedName>
        <fullName evidence="8">Ig-like domain-containing protein</fullName>
    </recommendedName>
</protein>
<proteinExistence type="predicted"/>
<dbReference type="SUPFAM" id="SSF48726">
    <property type="entry name" value="Immunoglobulin"/>
    <property type="match status" value="2"/>
</dbReference>
<keyword evidence="3" id="KW-1015">Disulfide bond</keyword>
<dbReference type="SMART" id="SM00409">
    <property type="entry name" value="IG"/>
    <property type="match status" value="2"/>
</dbReference>
<evidence type="ECO:0000256" key="3">
    <source>
        <dbReference type="ARBA" id="ARBA00023157"/>
    </source>
</evidence>
<evidence type="ECO:0000256" key="5">
    <source>
        <dbReference type="ARBA" id="ARBA00023319"/>
    </source>
</evidence>
<dbReference type="InterPro" id="IPR036179">
    <property type="entry name" value="Ig-like_dom_sf"/>
</dbReference>
<feature type="non-terminal residue" evidence="9">
    <location>
        <position position="390"/>
    </location>
</feature>
<evidence type="ECO:0000256" key="7">
    <source>
        <dbReference type="SAM" id="Phobius"/>
    </source>
</evidence>
<dbReference type="GO" id="GO:0050839">
    <property type="term" value="F:cell adhesion molecule binding"/>
    <property type="evidence" value="ECO:0007669"/>
    <property type="project" value="TreeGrafter"/>
</dbReference>
<accession>A0AAD7Z8Q3</accession>
<reference evidence="9" key="2">
    <citation type="submission" date="2023-05" db="EMBL/GenBank/DDBJ databases">
        <authorList>
            <person name="Fouks B."/>
        </authorList>
    </citation>
    <scope>NUCLEOTIDE SEQUENCE</scope>
    <source>
        <strain evidence="9">Stay&amp;Tobe</strain>
        <tissue evidence="9">Testes</tissue>
    </source>
</reference>
<name>A0AAD7Z8Q3_DIPPU</name>
<dbReference type="PANTHER" id="PTHR11640">
    <property type="entry name" value="NEPHRIN"/>
    <property type="match status" value="1"/>
</dbReference>
<evidence type="ECO:0000259" key="8">
    <source>
        <dbReference type="PROSITE" id="PS50835"/>
    </source>
</evidence>
<organism evidence="9 10">
    <name type="scientific">Diploptera punctata</name>
    <name type="common">Pacific beetle cockroach</name>
    <dbReference type="NCBI Taxonomy" id="6984"/>
    <lineage>
        <taxon>Eukaryota</taxon>
        <taxon>Metazoa</taxon>
        <taxon>Ecdysozoa</taxon>
        <taxon>Arthropoda</taxon>
        <taxon>Hexapoda</taxon>
        <taxon>Insecta</taxon>
        <taxon>Pterygota</taxon>
        <taxon>Neoptera</taxon>
        <taxon>Polyneoptera</taxon>
        <taxon>Dictyoptera</taxon>
        <taxon>Blattodea</taxon>
        <taxon>Blaberoidea</taxon>
        <taxon>Blaberidae</taxon>
        <taxon>Diplopterinae</taxon>
        <taxon>Diploptera</taxon>
    </lineage>
</organism>
<feature type="non-terminal residue" evidence="9">
    <location>
        <position position="1"/>
    </location>
</feature>
<keyword evidence="5" id="KW-0393">Immunoglobulin domain</keyword>
<dbReference type="InterPro" id="IPR013098">
    <property type="entry name" value="Ig_I-set"/>
</dbReference>
<reference evidence="9" key="1">
    <citation type="journal article" date="2023" name="IScience">
        <title>Live-bearing cockroach genome reveals convergent evolutionary mechanisms linked to viviparity in insects and beyond.</title>
        <authorList>
            <person name="Fouks B."/>
            <person name="Harrison M.C."/>
            <person name="Mikhailova A.A."/>
            <person name="Marchal E."/>
            <person name="English S."/>
            <person name="Carruthers M."/>
            <person name="Jennings E.C."/>
            <person name="Chiamaka E.L."/>
            <person name="Frigard R.A."/>
            <person name="Pippel M."/>
            <person name="Attardo G.M."/>
            <person name="Benoit J.B."/>
            <person name="Bornberg-Bauer E."/>
            <person name="Tobe S.S."/>
        </authorList>
    </citation>
    <scope>NUCLEOTIDE SEQUENCE</scope>
    <source>
        <strain evidence="9">Stay&amp;Tobe</strain>
    </source>
</reference>
<comment type="subcellular location">
    <subcellularLocation>
        <location evidence="1">Membrane</location>
        <topology evidence="1">Single-pass type I membrane protein</topology>
    </subcellularLocation>
</comment>
<evidence type="ECO:0000256" key="1">
    <source>
        <dbReference type="ARBA" id="ARBA00004479"/>
    </source>
</evidence>
<feature type="domain" description="Ig-like" evidence="8">
    <location>
        <begin position="111"/>
        <end position="215"/>
    </location>
</feature>
<keyword evidence="4" id="KW-0325">Glycoprotein</keyword>
<dbReference type="InterPro" id="IPR013783">
    <property type="entry name" value="Ig-like_fold"/>
</dbReference>
<feature type="transmembrane region" description="Helical" evidence="7">
    <location>
        <begin position="337"/>
        <end position="356"/>
    </location>
</feature>
<dbReference type="Gene3D" id="2.60.40.10">
    <property type="entry name" value="Immunoglobulins"/>
    <property type="match status" value="3"/>
</dbReference>
<dbReference type="GO" id="GO:0005911">
    <property type="term" value="C:cell-cell junction"/>
    <property type="evidence" value="ECO:0007669"/>
    <property type="project" value="TreeGrafter"/>
</dbReference>
<dbReference type="InterPro" id="IPR013162">
    <property type="entry name" value="CD80_C2-set"/>
</dbReference>
<dbReference type="PROSITE" id="PS50835">
    <property type="entry name" value="IG_LIKE"/>
    <property type="match status" value="1"/>
</dbReference>
<evidence type="ECO:0000256" key="6">
    <source>
        <dbReference type="SAM" id="MobiDB-lite"/>
    </source>
</evidence>